<dbReference type="InterPro" id="IPR051557">
    <property type="entry name" value="NipSnap_domain"/>
</dbReference>
<dbReference type="GO" id="GO:0005739">
    <property type="term" value="C:mitochondrion"/>
    <property type="evidence" value="ECO:0007669"/>
    <property type="project" value="TreeGrafter"/>
</dbReference>
<dbReference type="InterPro" id="IPR012577">
    <property type="entry name" value="NIPSNAP"/>
</dbReference>
<dbReference type="Ensembl" id="ENSCJAT00000108260.2">
    <property type="protein sequence ID" value="ENSCJAP00000074547.2"/>
    <property type="gene ID" value="ENSCJAG00000064518.2"/>
</dbReference>
<reference evidence="3" key="2">
    <citation type="submission" date="2025-08" db="UniProtKB">
        <authorList>
            <consortium name="Ensembl"/>
        </authorList>
    </citation>
    <scope>IDENTIFICATION</scope>
</reference>
<dbReference type="GeneTree" id="ENSGT00950000183018"/>
<dbReference type="Proteomes" id="UP000008225">
    <property type="component" value="Chromosome 1"/>
</dbReference>
<evidence type="ECO:0000313" key="4">
    <source>
        <dbReference type="Proteomes" id="UP000008225"/>
    </source>
</evidence>
<feature type="domain" description="NIPSNAP" evidence="2">
    <location>
        <begin position="53"/>
        <end position="141"/>
    </location>
</feature>
<evidence type="ECO:0000256" key="1">
    <source>
        <dbReference type="ARBA" id="ARBA00005291"/>
    </source>
</evidence>
<dbReference type="OMA" id="VGFWNVE"/>
<protein>
    <submittedName>
        <fullName evidence="3">Nipsnap homolog 3B</fullName>
    </submittedName>
</protein>
<dbReference type="SUPFAM" id="SSF54909">
    <property type="entry name" value="Dimeric alpha+beta barrel"/>
    <property type="match status" value="2"/>
</dbReference>
<sequence length="202" mass="23409">MDNESISVPGTRFRFGCNQICNSTFPRYLHLSYLPQVCSSFATGPRQYNGTFYEFCTYYLKPSKMNAFVENIKENIHVRTAHSELVGFWCVEFGGRINKVFHIWKYTLANCKEWQEQSLIPNLAHVDKQESEITYLIPWSKLEKPPKEVHVLWWNESADSSAAVRHKSHEDPRVVAAVQESVNYLVSQKNMLLIPTSFSPLK</sequence>
<reference evidence="3" key="1">
    <citation type="submission" date="2009-03" db="EMBL/GenBank/DDBJ databases">
        <authorList>
            <person name="Warren W."/>
            <person name="Ye L."/>
            <person name="Minx P."/>
            <person name="Worley K."/>
            <person name="Gibbs R."/>
            <person name="Wilson R.K."/>
        </authorList>
    </citation>
    <scope>NUCLEOTIDE SEQUENCE [LARGE SCALE GENOMIC DNA]</scope>
</reference>
<keyword evidence="4" id="KW-1185">Reference proteome</keyword>
<dbReference type="AlphaFoldDB" id="A0A5F4WA34"/>
<comment type="similarity">
    <text evidence="1">Belongs to the NipSnap family.</text>
</comment>
<name>A0A5F4WA34_CALJA</name>
<accession>A0A5F4WA34</accession>
<organism evidence="3 4">
    <name type="scientific">Callithrix jacchus</name>
    <name type="common">White-tufted-ear marmoset</name>
    <name type="synonym">Simia Jacchus</name>
    <dbReference type="NCBI Taxonomy" id="9483"/>
    <lineage>
        <taxon>Eukaryota</taxon>
        <taxon>Metazoa</taxon>
        <taxon>Chordata</taxon>
        <taxon>Craniata</taxon>
        <taxon>Vertebrata</taxon>
        <taxon>Euteleostomi</taxon>
        <taxon>Mammalia</taxon>
        <taxon>Eutheria</taxon>
        <taxon>Euarchontoglires</taxon>
        <taxon>Primates</taxon>
        <taxon>Haplorrhini</taxon>
        <taxon>Platyrrhini</taxon>
        <taxon>Cebidae</taxon>
        <taxon>Callitrichinae</taxon>
        <taxon>Callithrix</taxon>
        <taxon>Callithrix</taxon>
    </lineage>
</organism>
<proteinExistence type="inferred from homology"/>
<dbReference type="PANTHER" id="PTHR21017">
    <property type="entry name" value="NIPSNAP-RELATED"/>
    <property type="match status" value="1"/>
</dbReference>
<dbReference type="PANTHER" id="PTHR21017:SF18">
    <property type="entry name" value="PROTEIN NIPSNAP HOMOLOG 3B"/>
    <property type="match status" value="1"/>
</dbReference>
<evidence type="ECO:0000259" key="2">
    <source>
        <dbReference type="Pfam" id="PF07978"/>
    </source>
</evidence>
<dbReference type="GO" id="GO:0000423">
    <property type="term" value="P:mitophagy"/>
    <property type="evidence" value="ECO:0007669"/>
    <property type="project" value="UniProtKB-ARBA"/>
</dbReference>
<evidence type="ECO:0000313" key="3">
    <source>
        <dbReference type="Ensembl" id="ENSCJAP00000074547.2"/>
    </source>
</evidence>
<gene>
    <name evidence="3" type="primary">NIPSNAP3B</name>
</gene>
<dbReference type="InterPro" id="IPR011008">
    <property type="entry name" value="Dimeric_a/b-barrel"/>
</dbReference>
<reference evidence="3" key="3">
    <citation type="submission" date="2025-09" db="UniProtKB">
        <authorList>
            <consortium name="Ensembl"/>
        </authorList>
    </citation>
    <scope>IDENTIFICATION</scope>
</reference>
<dbReference type="Gene3D" id="3.30.70.100">
    <property type="match status" value="2"/>
</dbReference>
<dbReference type="Pfam" id="PF07978">
    <property type="entry name" value="NIPSNAP"/>
    <property type="match status" value="2"/>
</dbReference>
<feature type="domain" description="NIPSNAP" evidence="2">
    <location>
        <begin position="148"/>
        <end position="200"/>
    </location>
</feature>